<evidence type="ECO:0000259" key="4">
    <source>
        <dbReference type="PROSITE" id="PS01124"/>
    </source>
</evidence>
<dbReference type="EMBL" id="BMMH01000002">
    <property type="protein sequence ID" value="GGL02910.1"/>
    <property type="molecule type" value="Genomic_DNA"/>
</dbReference>
<evidence type="ECO:0000256" key="3">
    <source>
        <dbReference type="ARBA" id="ARBA00023163"/>
    </source>
</evidence>
<dbReference type="Pfam" id="PF12833">
    <property type="entry name" value="HTH_18"/>
    <property type="match status" value="1"/>
</dbReference>
<evidence type="ECO:0000313" key="5">
    <source>
        <dbReference type="EMBL" id="GGL02910.1"/>
    </source>
</evidence>
<dbReference type="Gene3D" id="1.10.10.60">
    <property type="entry name" value="Homeodomain-like"/>
    <property type="match status" value="1"/>
</dbReference>
<accession>A0A917REE1</accession>
<sequence>MEFYSVTARSSASWTTIADGLMPMDHDYHESDRWSATMSVQESADYRLLRWDQRGARTSRRTRPHIRRVAGDDFYWVVVPEQGTYTVRYRDGGVTSADPGRGAVTVLDTVCHLHIPRSSAYAFQVPRDEIEGRTGSFGTHAAELNLSSGLGRITRTLIRSTHAEQAALSGREFDAVCHRIGELLCMLSVGEVSPQLGQHGEVIEQVRRYLRTHIGHRDIRLPAVAAALGWSPRQVRAILHRGGTTFRDLRRAEALRAACAFLEDPAYAAVPIGDLAARCGLNAAWFSTAFKEAMGETPREFRQRRRGELAARTIGDGARRSAIDPAAVCLPVSVAAGENRDHLADPNRPDLGV</sequence>
<dbReference type="GO" id="GO:0000976">
    <property type="term" value="F:transcription cis-regulatory region binding"/>
    <property type="evidence" value="ECO:0007669"/>
    <property type="project" value="TreeGrafter"/>
</dbReference>
<dbReference type="PANTHER" id="PTHR47894">
    <property type="entry name" value="HTH-TYPE TRANSCRIPTIONAL REGULATOR GADX"/>
    <property type="match status" value="1"/>
</dbReference>
<keyword evidence="6" id="KW-1185">Reference proteome</keyword>
<dbReference type="SUPFAM" id="SSF46689">
    <property type="entry name" value="Homeodomain-like"/>
    <property type="match status" value="1"/>
</dbReference>
<comment type="caution">
    <text evidence="5">The sequence shown here is derived from an EMBL/GenBank/DDBJ whole genome shotgun (WGS) entry which is preliminary data.</text>
</comment>
<keyword evidence="3" id="KW-0804">Transcription</keyword>
<proteinExistence type="predicted"/>
<reference evidence="5" key="1">
    <citation type="journal article" date="2014" name="Int. J. Syst. Evol. Microbiol.">
        <title>Complete genome sequence of Corynebacterium casei LMG S-19264T (=DSM 44701T), isolated from a smear-ripened cheese.</title>
        <authorList>
            <consortium name="US DOE Joint Genome Institute (JGI-PGF)"/>
            <person name="Walter F."/>
            <person name="Albersmeier A."/>
            <person name="Kalinowski J."/>
            <person name="Ruckert C."/>
        </authorList>
    </citation>
    <scope>NUCLEOTIDE SEQUENCE</scope>
    <source>
        <strain evidence="5">CGMCC 4.3508</strain>
    </source>
</reference>
<dbReference type="PANTHER" id="PTHR47894:SF1">
    <property type="entry name" value="HTH-TYPE TRANSCRIPTIONAL REGULATOR VQSM"/>
    <property type="match status" value="1"/>
</dbReference>
<reference evidence="5" key="2">
    <citation type="submission" date="2020-09" db="EMBL/GenBank/DDBJ databases">
        <authorList>
            <person name="Sun Q."/>
            <person name="Zhou Y."/>
        </authorList>
    </citation>
    <scope>NUCLEOTIDE SEQUENCE</scope>
    <source>
        <strain evidence="5">CGMCC 4.3508</strain>
    </source>
</reference>
<dbReference type="InterPro" id="IPR018060">
    <property type="entry name" value="HTH_AraC"/>
</dbReference>
<feature type="domain" description="HTH araC/xylS-type" evidence="4">
    <location>
        <begin position="204"/>
        <end position="304"/>
    </location>
</feature>
<dbReference type="InterPro" id="IPR009057">
    <property type="entry name" value="Homeodomain-like_sf"/>
</dbReference>
<dbReference type="PROSITE" id="PS01124">
    <property type="entry name" value="HTH_ARAC_FAMILY_2"/>
    <property type="match status" value="1"/>
</dbReference>
<dbReference type="Proteomes" id="UP000638263">
    <property type="component" value="Unassembled WGS sequence"/>
</dbReference>
<dbReference type="AlphaFoldDB" id="A0A917REE1"/>
<keyword evidence="2" id="KW-0238">DNA-binding</keyword>
<dbReference type="GO" id="GO:0005829">
    <property type="term" value="C:cytosol"/>
    <property type="evidence" value="ECO:0007669"/>
    <property type="project" value="TreeGrafter"/>
</dbReference>
<gene>
    <name evidence="5" type="ORF">GCM10011588_17020</name>
</gene>
<dbReference type="GO" id="GO:0003700">
    <property type="term" value="F:DNA-binding transcription factor activity"/>
    <property type="evidence" value="ECO:0007669"/>
    <property type="project" value="InterPro"/>
</dbReference>
<protein>
    <recommendedName>
        <fullName evidence="4">HTH araC/xylS-type domain-containing protein</fullName>
    </recommendedName>
</protein>
<dbReference type="RefSeq" id="WP_062996438.1">
    <property type="nucleotide sequence ID" value="NZ_BMMH01000002.1"/>
</dbReference>
<name>A0A917REE1_9NOCA</name>
<evidence type="ECO:0000256" key="1">
    <source>
        <dbReference type="ARBA" id="ARBA00023015"/>
    </source>
</evidence>
<evidence type="ECO:0000256" key="2">
    <source>
        <dbReference type="ARBA" id="ARBA00023125"/>
    </source>
</evidence>
<dbReference type="SMART" id="SM00342">
    <property type="entry name" value="HTH_ARAC"/>
    <property type="match status" value="1"/>
</dbReference>
<keyword evidence="1" id="KW-0805">Transcription regulation</keyword>
<organism evidence="5 6">
    <name type="scientific">Nocardia jinanensis</name>
    <dbReference type="NCBI Taxonomy" id="382504"/>
    <lineage>
        <taxon>Bacteria</taxon>
        <taxon>Bacillati</taxon>
        <taxon>Actinomycetota</taxon>
        <taxon>Actinomycetes</taxon>
        <taxon>Mycobacteriales</taxon>
        <taxon>Nocardiaceae</taxon>
        <taxon>Nocardia</taxon>
    </lineage>
</organism>
<evidence type="ECO:0000313" key="6">
    <source>
        <dbReference type="Proteomes" id="UP000638263"/>
    </source>
</evidence>